<accession>A0A0M0K532</accession>
<dbReference type="InterPro" id="IPR029903">
    <property type="entry name" value="RmlD-like-bd"/>
</dbReference>
<keyword evidence="3" id="KW-1185">Reference proteome</keyword>
<evidence type="ECO:0000259" key="1">
    <source>
        <dbReference type="Pfam" id="PF04321"/>
    </source>
</evidence>
<evidence type="ECO:0000313" key="3">
    <source>
        <dbReference type="Proteomes" id="UP000037460"/>
    </source>
</evidence>
<dbReference type="SUPFAM" id="SSF51735">
    <property type="entry name" value="NAD(P)-binding Rossmann-fold domains"/>
    <property type="match status" value="1"/>
</dbReference>
<dbReference type="InterPro" id="IPR005913">
    <property type="entry name" value="dTDP_dehydrorham_reduct"/>
</dbReference>
<gene>
    <name evidence="2" type="ORF">Ctob_008830</name>
</gene>
<dbReference type="Proteomes" id="UP000037460">
    <property type="component" value="Unassembled WGS sequence"/>
</dbReference>
<dbReference type="Pfam" id="PF04321">
    <property type="entry name" value="RmlD_sub_bind"/>
    <property type="match status" value="1"/>
</dbReference>
<sequence length="269" mass="27960">VEDLITTIYPTVVCICAGWTFVDGCESDPAKANALNNAGPAAVAAVAKKHGAKVVWYSTDYVFDGGASIAGFAPSKGCGPYGETDPVAPLNVYGSSKLAGEAAVLAADPSALVIRTNVVFGPEGAGKNFIYQLCRNLQAAKEMKVPTDQINTPTYNRDLAACTKLLVEANASGVYNIGGSDVLGRYDFARAACVVLNELRPGTVLDASLLTGVTTSNAGQAAKRPLASGLKLDKTQASLLAAGVVWKPRTVQEALKDWVTNPRGKPLGE</sequence>
<dbReference type="AlphaFoldDB" id="A0A0M0K532"/>
<dbReference type="CDD" id="cd05254">
    <property type="entry name" value="dTDP_HR_like_SDR_e"/>
    <property type="match status" value="1"/>
</dbReference>
<dbReference type="PANTHER" id="PTHR10491">
    <property type="entry name" value="DTDP-4-DEHYDRORHAMNOSE REDUCTASE"/>
    <property type="match status" value="1"/>
</dbReference>
<name>A0A0M0K532_9EUKA</name>
<dbReference type="EMBL" id="JWZX01001509">
    <property type="protein sequence ID" value="KOO33478.1"/>
    <property type="molecule type" value="Genomic_DNA"/>
</dbReference>
<dbReference type="GO" id="GO:0006556">
    <property type="term" value="P:S-adenosylmethionine biosynthetic process"/>
    <property type="evidence" value="ECO:0007669"/>
    <property type="project" value="UniProtKB-UniPathway"/>
</dbReference>
<proteinExistence type="predicted"/>
<dbReference type="PANTHER" id="PTHR10491:SF4">
    <property type="entry name" value="METHIONINE ADENOSYLTRANSFERASE 2 SUBUNIT BETA"/>
    <property type="match status" value="1"/>
</dbReference>
<dbReference type="OrthoDB" id="6274773at2759"/>
<comment type="caution">
    <text evidence="2">The sequence shown here is derived from an EMBL/GenBank/DDBJ whole genome shotgun (WGS) entry which is preliminary data.</text>
</comment>
<feature type="domain" description="RmlD-like substrate binding" evidence="1">
    <location>
        <begin position="1"/>
        <end position="255"/>
    </location>
</feature>
<dbReference type="Gene3D" id="3.90.25.10">
    <property type="entry name" value="UDP-galactose 4-epimerase, domain 1"/>
    <property type="match status" value="1"/>
</dbReference>
<protein>
    <submittedName>
        <fullName evidence="2">Dtdp-4-dehydrorhamnose reductase</fullName>
    </submittedName>
</protein>
<feature type="non-terminal residue" evidence="2">
    <location>
        <position position="1"/>
    </location>
</feature>
<dbReference type="Gene3D" id="3.40.50.720">
    <property type="entry name" value="NAD(P)-binding Rossmann-like Domain"/>
    <property type="match status" value="1"/>
</dbReference>
<dbReference type="UniPathway" id="UPA00315">
    <property type="reaction ID" value="UER00080"/>
</dbReference>
<evidence type="ECO:0000313" key="2">
    <source>
        <dbReference type="EMBL" id="KOO33478.1"/>
    </source>
</evidence>
<organism evidence="2 3">
    <name type="scientific">Chrysochromulina tobinii</name>
    <dbReference type="NCBI Taxonomy" id="1460289"/>
    <lineage>
        <taxon>Eukaryota</taxon>
        <taxon>Haptista</taxon>
        <taxon>Haptophyta</taxon>
        <taxon>Prymnesiophyceae</taxon>
        <taxon>Prymnesiales</taxon>
        <taxon>Chrysochromulinaceae</taxon>
        <taxon>Chrysochromulina</taxon>
    </lineage>
</organism>
<dbReference type="InterPro" id="IPR036291">
    <property type="entry name" value="NAD(P)-bd_dom_sf"/>
</dbReference>
<reference evidence="3" key="1">
    <citation type="journal article" date="2015" name="PLoS Genet.">
        <title>Genome Sequence and Transcriptome Analyses of Chrysochromulina tobin: Metabolic Tools for Enhanced Algal Fitness in the Prominent Order Prymnesiales (Haptophyceae).</title>
        <authorList>
            <person name="Hovde B.T."/>
            <person name="Deodato C.R."/>
            <person name="Hunsperger H.M."/>
            <person name="Ryken S.A."/>
            <person name="Yost W."/>
            <person name="Jha R.K."/>
            <person name="Patterson J."/>
            <person name="Monnat R.J. Jr."/>
            <person name="Barlow S.B."/>
            <person name="Starkenburg S.R."/>
            <person name="Cattolico R.A."/>
        </authorList>
    </citation>
    <scope>NUCLEOTIDE SEQUENCE</scope>
    <source>
        <strain evidence="3">CCMP291</strain>
    </source>
</reference>